<accession>A0ACC2G1G5</accession>
<proteinExistence type="predicted"/>
<dbReference type="Proteomes" id="UP001157502">
    <property type="component" value="Chromosome 19"/>
</dbReference>
<gene>
    <name evidence="1" type="ORF">DPEC_G00230530</name>
</gene>
<organism evidence="1 2">
    <name type="scientific">Dallia pectoralis</name>
    <name type="common">Alaska blackfish</name>
    <dbReference type="NCBI Taxonomy" id="75939"/>
    <lineage>
        <taxon>Eukaryota</taxon>
        <taxon>Metazoa</taxon>
        <taxon>Chordata</taxon>
        <taxon>Craniata</taxon>
        <taxon>Vertebrata</taxon>
        <taxon>Euteleostomi</taxon>
        <taxon>Actinopterygii</taxon>
        <taxon>Neopterygii</taxon>
        <taxon>Teleostei</taxon>
        <taxon>Protacanthopterygii</taxon>
        <taxon>Esociformes</taxon>
        <taxon>Umbridae</taxon>
        <taxon>Dallia</taxon>
    </lineage>
</organism>
<reference evidence="1" key="1">
    <citation type="submission" date="2021-05" db="EMBL/GenBank/DDBJ databases">
        <authorList>
            <person name="Pan Q."/>
            <person name="Jouanno E."/>
            <person name="Zahm M."/>
            <person name="Klopp C."/>
            <person name="Cabau C."/>
            <person name="Louis A."/>
            <person name="Berthelot C."/>
            <person name="Parey E."/>
            <person name="Roest Crollius H."/>
            <person name="Montfort J."/>
            <person name="Robinson-Rechavi M."/>
            <person name="Bouchez O."/>
            <person name="Lampietro C."/>
            <person name="Lopez Roques C."/>
            <person name="Donnadieu C."/>
            <person name="Postlethwait J."/>
            <person name="Bobe J."/>
            <person name="Dillon D."/>
            <person name="Chandos A."/>
            <person name="von Hippel F."/>
            <person name="Guiguen Y."/>
        </authorList>
    </citation>
    <scope>NUCLEOTIDE SEQUENCE</scope>
    <source>
        <strain evidence="1">YG-Jan2019</strain>
    </source>
</reference>
<feature type="non-terminal residue" evidence="1">
    <location>
        <position position="1"/>
    </location>
</feature>
<evidence type="ECO:0000313" key="2">
    <source>
        <dbReference type="Proteomes" id="UP001157502"/>
    </source>
</evidence>
<dbReference type="EMBL" id="CM055746">
    <property type="protein sequence ID" value="KAJ7997584.1"/>
    <property type="molecule type" value="Genomic_DNA"/>
</dbReference>
<evidence type="ECO:0000313" key="1">
    <source>
        <dbReference type="EMBL" id="KAJ7997584.1"/>
    </source>
</evidence>
<keyword evidence="2" id="KW-1185">Reference proteome</keyword>
<name>A0ACC2G1G5_DALPE</name>
<comment type="caution">
    <text evidence="1">The sequence shown here is derived from an EMBL/GenBank/DDBJ whole genome shotgun (WGS) entry which is preliminary data.</text>
</comment>
<sequence length="138" mass="15656">LFFSNPLSHKQIQTDNRQQTDRKLDKLTTSFELNLFFVMSGNQKGSNPPPTTSQKHRNFVSEPMGKRSVRDVPGIGAAQGRRLEESSVARADQLLGQYLVNGRDQGQFKNYLKETAGANTKHQRDAYNGIKEWTENNM</sequence>
<protein>
    <submittedName>
        <fullName evidence="1">Uncharacterized protein</fullName>
    </submittedName>
</protein>